<proteinExistence type="predicted"/>
<dbReference type="SMART" id="SM01012">
    <property type="entry name" value="ANTAR"/>
    <property type="match status" value="1"/>
</dbReference>
<feature type="region of interest" description="Disordered" evidence="1">
    <location>
        <begin position="1"/>
        <end position="25"/>
    </location>
</feature>
<protein>
    <recommendedName>
        <fullName evidence="2">ANTAR domain-containing protein</fullName>
    </recommendedName>
</protein>
<dbReference type="OrthoDB" id="3787288at2"/>
<dbReference type="InterPro" id="IPR005561">
    <property type="entry name" value="ANTAR"/>
</dbReference>
<dbReference type="Gene3D" id="1.10.10.10">
    <property type="entry name" value="Winged helix-like DNA-binding domain superfamily/Winged helix DNA-binding domain"/>
    <property type="match status" value="1"/>
</dbReference>
<keyword evidence="4" id="KW-1185">Reference proteome</keyword>
<dbReference type="Proteomes" id="UP000094243">
    <property type="component" value="Unassembled WGS sequence"/>
</dbReference>
<evidence type="ECO:0000259" key="2">
    <source>
        <dbReference type="PROSITE" id="PS50921"/>
    </source>
</evidence>
<evidence type="ECO:0000256" key="1">
    <source>
        <dbReference type="SAM" id="MobiDB-lite"/>
    </source>
</evidence>
<dbReference type="SUPFAM" id="SSF52172">
    <property type="entry name" value="CheY-like"/>
    <property type="match status" value="1"/>
</dbReference>
<dbReference type="PROSITE" id="PS50921">
    <property type="entry name" value="ANTAR"/>
    <property type="match status" value="1"/>
</dbReference>
<organism evidence="3 4">
    <name type="scientific">Mycolicibacterium holsaticum</name>
    <dbReference type="NCBI Taxonomy" id="152142"/>
    <lineage>
        <taxon>Bacteria</taxon>
        <taxon>Bacillati</taxon>
        <taxon>Actinomycetota</taxon>
        <taxon>Actinomycetes</taxon>
        <taxon>Mycobacteriales</taxon>
        <taxon>Mycobacteriaceae</taxon>
        <taxon>Mycolicibacterium</taxon>
    </lineage>
</organism>
<feature type="domain" description="ANTAR" evidence="2">
    <location>
        <begin position="23"/>
        <end position="84"/>
    </location>
</feature>
<dbReference type="InterPro" id="IPR011006">
    <property type="entry name" value="CheY-like_superfamily"/>
</dbReference>
<dbReference type="Pfam" id="PF03861">
    <property type="entry name" value="ANTAR"/>
    <property type="match status" value="1"/>
</dbReference>
<sequence>MTLTLAGADQASRKTPATSTTDTERLQREVAQLRDKLAGQPVIEQAKGMLMQTFGLSSEQAFDVLRVLSQDSNVRLRRVACCVVDYWTRCGPRPDFDAAAEFLQTLRTGLRATVGDH</sequence>
<gene>
    <name evidence="3" type="ORF">BHQ17_17955</name>
</gene>
<evidence type="ECO:0000313" key="3">
    <source>
        <dbReference type="EMBL" id="ODQ89043.1"/>
    </source>
</evidence>
<reference evidence="4" key="1">
    <citation type="submission" date="2016-09" db="EMBL/GenBank/DDBJ databases">
        <authorList>
            <person name="Greninger A.L."/>
            <person name="Jerome K.R."/>
            <person name="Mcnair B."/>
            <person name="Wallis C."/>
            <person name="Fang F."/>
        </authorList>
    </citation>
    <scope>NUCLEOTIDE SEQUENCE [LARGE SCALE GENOMIC DNA]</scope>
    <source>
        <strain evidence="4">M7</strain>
    </source>
</reference>
<dbReference type="RefSeq" id="WP_069406508.1">
    <property type="nucleotide sequence ID" value="NZ_JBHRZJ010000004.1"/>
</dbReference>
<name>A0A1E3RGQ9_9MYCO</name>
<dbReference type="AlphaFoldDB" id="A0A1E3RGQ9"/>
<dbReference type="EMBL" id="MIGZ01000113">
    <property type="protein sequence ID" value="ODQ89043.1"/>
    <property type="molecule type" value="Genomic_DNA"/>
</dbReference>
<evidence type="ECO:0000313" key="4">
    <source>
        <dbReference type="Proteomes" id="UP000094243"/>
    </source>
</evidence>
<accession>A0A1E3RGQ9</accession>
<comment type="caution">
    <text evidence="3">The sequence shown here is derived from an EMBL/GenBank/DDBJ whole genome shotgun (WGS) entry which is preliminary data.</text>
</comment>
<dbReference type="InterPro" id="IPR036388">
    <property type="entry name" value="WH-like_DNA-bd_sf"/>
</dbReference>
<dbReference type="GO" id="GO:0003723">
    <property type="term" value="F:RNA binding"/>
    <property type="evidence" value="ECO:0007669"/>
    <property type="project" value="InterPro"/>
</dbReference>